<dbReference type="KEGG" id="hazt:108677397"/>
<dbReference type="OrthoDB" id="6340179at2759"/>
<protein>
    <submittedName>
        <fullName evidence="4">Uncharacterized protein LOC108677397 isoform X1</fullName>
    </submittedName>
</protein>
<evidence type="ECO:0000313" key="3">
    <source>
        <dbReference type="Proteomes" id="UP000694843"/>
    </source>
</evidence>
<feature type="domain" description="NACHT" evidence="2">
    <location>
        <begin position="708"/>
        <end position="827"/>
    </location>
</feature>
<dbReference type="InterPro" id="IPR027417">
    <property type="entry name" value="P-loop_NTPase"/>
</dbReference>
<keyword evidence="3" id="KW-1185">Reference proteome</keyword>
<dbReference type="Pfam" id="PF05729">
    <property type="entry name" value="NACHT"/>
    <property type="match status" value="1"/>
</dbReference>
<feature type="region of interest" description="Disordered" evidence="1">
    <location>
        <begin position="411"/>
        <end position="435"/>
    </location>
</feature>
<name>A0A8B7P7H9_HYAAZ</name>
<accession>A0A8B7P7H9</accession>
<reference evidence="4" key="1">
    <citation type="submission" date="2025-08" db="UniProtKB">
        <authorList>
            <consortium name="RefSeq"/>
        </authorList>
    </citation>
    <scope>IDENTIFICATION</scope>
    <source>
        <tissue evidence="4">Whole organism</tissue>
    </source>
</reference>
<dbReference type="GeneID" id="108677397"/>
<gene>
    <name evidence="4" type="primary">LOC108677397</name>
</gene>
<dbReference type="SUPFAM" id="SSF52540">
    <property type="entry name" value="P-loop containing nucleoside triphosphate hydrolases"/>
    <property type="match status" value="1"/>
</dbReference>
<feature type="region of interest" description="Disordered" evidence="1">
    <location>
        <begin position="1"/>
        <end position="25"/>
    </location>
</feature>
<organism evidence="3 4">
    <name type="scientific">Hyalella azteca</name>
    <name type="common">Amphipod</name>
    <dbReference type="NCBI Taxonomy" id="294128"/>
    <lineage>
        <taxon>Eukaryota</taxon>
        <taxon>Metazoa</taxon>
        <taxon>Ecdysozoa</taxon>
        <taxon>Arthropoda</taxon>
        <taxon>Crustacea</taxon>
        <taxon>Multicrustacea</taxon>
        <taxon>Malacostraca</taxon>
        <taxon>Eumalacostraca</taxon>
        <taxon>Peracarida</taxon>
        <taxon>Amphipoda</taxon>
        <taxon>Senticaudata</taxon>
        <taxon>Talitrida</taxon>
        <taxon>Talitroidea</taxon>
        <taxon>Hyalellidae</taxon>
        <taxon>Hyalella</taxon>
    </lineage>
</organism>
<dbReference type="Gene3D" id="3.40.50.300">
    <property type="entry name" value="P-loop containing nucleotide triphosphate hydrolases"/>
    <property type="match status" value="1"/>
</dbReference>
<feature type="compositionally biased region" description="Polar residues" evidence="1">
    <location>
        <begin position="79"/>
        <end position="97"/>
    </location>
</feature>
<feature type="compositionally biased region" description="Polar residues" evidence="1">
    <location>
        <begin position="1"/>
        <end position="11"/>
    </location>
</feature>
<feature type="region of interest" description="Disordered" evidence="1">
    <location>
        <begin position="53"/>
        <end position="97"/>
    </location>
</feature>
<sequence>MDRETGNQSSSSHRRTQKLKSAVESFIPKTASNEDKIVGGTTRQLSWPLMRKNTRFGNERLPETPIRDPRMLKKKTPVGQRSTTNSSSQTDDGTNCVNTRDEAKISADLECNFQQSLLEFRENTRRIDEKVDKISQDFDKMCDRVSQIQSDMSEVLRLLRTGKDLPSEGNSSRTPMNREGFKQNTNHLNNSHNEIPKIELPLENIKSDTQVTIDNKIKDLNIEEDRVQDCLVGAKVFPSVKCTTCFRFAAECSCRHLSAPLTEASREKGSKISKITNEKTEVTSPSDPILNIFSSLELNSQNDRISVDDTISPPSKDGPTLSTNNANRLRLTHPYVAQEERVLNQSSLGSISSVAAELPSNGHIPDQAITKNVLNQSITNVPSFQIDSQASPKHHLSSTVQWTKLGSSCVDDSASGGKSEKSVTEKPATVPSDDLSCSSEILPMSLLPPEEVHRYRNAVLIQKLIPESLQTLLSWLSEDKVESKSYFWYIKYKTRLSEKELKEKYYFTSSEIKLLKEDDASAFDVTLLIKLIKMFAGIADCPHENPCDHDDTKAECLLWKLRNHRNLISHKIKTSSTSEHVFTTAKDTMIKLFSVLDLEKVKIGKEAVDQHIQKIQQSFKNVGNTDYERQCMEQQFVFKTEALKESQSYWRQYGTSEAVPFTGNVVNSGKVYHPMELFVKEKLLSDGGVTEKISYRHILKRTNEDGRKATVLVGEAGSGKTTVVKNIVLQFLGIIPVEVEFLKEIHLLLFLECRDRTTTSLENAVKNNFPQAFRKISLSLNSFCSLGNIVIIDGYDEVNESSSNVINQILRQMKSMISCHILLTTRPHRADQLKNLLNSSGIQFTTFELVPLSEEEDQLEFLQRYEENSSPEAPSSLGMTLSFKSLLPEVKQFFVYPINLVLFYFLYTYSPETIESWETSNDVIEQMLILYEKFIAKKLLERHFVNLECFIQEALGEIYQFAFDCISADKVMLSAEDMRPVQRCLETKFREWKLLNKLDVSVVTSVVFLTKTVPNPACPVVYQFYHKSIQEIMAARTFVRLMKKEVHVKLVDLLAFPGPTKEKNRENPIDRYNNVLLFVLSHLAQPSNCDTLAARSEELERLLEQKGVDMSFFSEVVLTKPKNEILIKMGVSLVKKFKPSMISCKREYQAMRAIMDYYHPKLLAIRHNDEQLPPPLTDLLHLATNTFLGQLELIMVFSYWRFQPLDSLVKEILPSRFTLGHFSGCLATVEGMQALSTLLNLCGEPPVVAISVPDPYHNGLHLLPMLKSTSSIRFPYKDFPDGVVPRGTPMKEPTVHVADTGKAKDLFNLLMLVAPKNKRFRRIILERCTCSVGFLEKVTRSLKEEGVVTTLAFKTEVQKMSFMYGWCEGCSHREHAPMETCMELLIK</sequence>
<evidence type="ECO:0000259" key="2">
    <source>
        <dbReference type="PROSITE" id="PS50837"/>
    </source>
</evidence>
<dbReference type="PROSITE" id="PS50837">
    <property type="entry name" value="NACHT"/>
    <property type="match status" value="1"/>
</dbReference>
<evidence type="ECO:0000256" key="1">
    <source>
        <dbReference type="SAM" id="MobiDB-lite"/>
    </source>
</evidence>
<proteinExistence type="predicted"/>
<dbReference type="InterPro" id="IPR007111">
    <property type="entry name" value="NACHT_NTPase"/>
</dbReference>
<feature type="region of interest" description="Disordered" evidence="1">
    <location>
        <begin position="305"/>
        <end position="328"/>
    </location>
</feature>
<feature type="compositionally biased region" description="Basic and acidic residues" evidence="1">
    <location>
        <begin position="57"/>
        <end position="71"/>
    </location>
</feature>
<feature type="region of interest" description="Disordered" evidence="1">
    <location>
        <begin position="163"/>
        <end position="189"/>
    </location>
</feature>
<dbReference type="Proteomes" id="UP000694843">
    <property type="component" value="Unplaced"/>
</dbReference>
<dbReference type="RefSeq" id="XP_018021096.1">
    <property type="nucleotide sequence ID" value="XM_018165607.2"/>
</dbReference>
<evidence type="ECO:0000313" key="4">
    <source>
        <dbReference type="RefSeq" id="XP_018021096.1"/>
    </source>
</evidence>